<keyword evidence="2" id="KW-1185">Reference proteome</keyword>
<reference evidence="1" key="1">
    <citation type="journal article" date="2023" name="Science">
        <title>Genome structures resolve the early diversification of teleost fishes.</title>
        <authorList>
            <person name="Parey E."/>
            <person name="Louis A."/>
            <person name="Montfort J."/>
            <person name="Bouchez O."/>
            <person name="Roques C."/>
            <person name="Iampietro C."/>
            <person name="Lluch J."/>
            <person name="Castinel A."/>
            <person name="Donnadieu C."/>
            <person name="Desvignes T."/>
            <person name="Floi Bucao C."/>
            <person name="Jouanno E."/>
            <person name="Wen M."/>
            <person name="Mejri S."/>
            <person name="Dirks R."/>
            <person name="Jansen H."/>
            <person name="Henkel C."/>
            <person name="Chen W.J."/>
            <person name="Zahm M."/>
            <person name="Cabau C."/>
            <person name="Klopp C."/>
            <person name="Thompson A.W."/>
            <person name="Robinson-Rechavi M."/>
            <person name="Braasch I."/>
            <person name="Lecointre G."/>
            <person name="Bobe J."/>
            <person name="Postlethwait J.H."/>
            <person name="Berthelot C."/>
            <person name="Roest Crollius H."/>
            <person name="Guiguen Y."/>
        </authorList>
    </citation>
    <scope>NUCLEOTIDE SEQUENCE</scope>
    <source>
        <strain evidence="1">NC1722</strain>
    </source>
</reference>
<dbReference type="SUPFAM" id="SSF50630">
    <property type="entry name" value="Acid proteases"/>
    <property type="match status" value="1"/>
</dbReference>
<dbReference type="Proteomes" id="UP001221898">
    <property type="component" value="Unassembled WGS sequence"/>
</dbReference>
<accession>A0AAD7X1A4</accession>
<evidence type="ECO:0000313" key="2">
    <source>
        <dbReference type="Proteomes" id="UP001221898"/>
    </source>
</evidence>
<name>A0AAD7X1A4_9TELE</name>
<dbReference type="InterPro" id="IPR021109">
    <property type="entry name" value="Peptidase_aspartic_dom_sf"/>
</dbReference>
<dbReference type="EMBL" id="JAINUG010000004">
    <property type="protein sequence ID" value="KAJ8417461.1"/>
    <property type="molecule type" value="Genomic_DNA"/>
</dbReference>
<gene>
    <name evidence="1" type="ORF">AAFF_G00286880</name>
</gene>
<protein>
    <submittedName>
        <fullName evidence="1">Uncharacterized protein</fullName>
    </submittedName>
</protein>
<organism evidence="1 2">
    <name type="scientific">Aldrovandia affinis</name>
    <dbReference type="NCBI Taxonomy" id="143900"/>
    <lineage>
        <taxon>Eukaryota</taxon>
        <taxon>Metazoa</taxon>
        <taxon>Chordata</taxon>
        <taxon>Craniata</taxon>
        <taxon>Vertebrata</taxon>
        <taxon>Euteleostomi</taxon>
        <taxon>Actinopterygii</taxon>
        <taxon>Neopterygii</taxon>
        <taxon>Teleostei</taxon>
        <taxon>Notacanthiformes</taxon>
        <taxon>Halosauridae</taxon>
        <taxon>Aldrovandia</taxon>
    </lineage>
</organism>
<evidence type="ECO:0000313" key="1">
    <source>
        <dbReference type="EMBL" id="KAJ8417461.1"/>
    </source>
</evidence>
<proteinExistence type="predicted"/>
<sequence>MKKEEALDGYADSADALTSGTLAEELRKASGARARLREATARMAVEAGMRPSAFVLFGTGRASGVDTGSTVTLVRPDLVPGWTQFEPTTVQLRTVTGELAPMKGRGVLTLTVGGRTVCHPVWIAAVQDPCILGLDFLRATGCQLDLEKGTLCFQGGSAVTMGPLMFQSHRPPDS</sequence>
<dbReference type="AlphaFoldDB" id="A0AAD7X1A4"/>
<comment type="caution">
    <text evidence="1">The sequence shown here is derived from an EMBL/GenBank/DDBJ whole genome shotgun (WGS) entry which is preliminary data.</text>
</comment>
<dbReference type="Gene3D" id="2.40.70.10">
    <property type="entry name" value="Acid Proteases"/>
    <property type="match status" value="1"/>
</dbReference>